<evidence type="ECO:0000313" key="2">
    <source>
        <dbReference type="EMBL" id="OGD72461.1"/>
    </source>
</evidence>
<dbReference type="Gene3D" id="2.160.20.10">
    <property type="entry name" value="Single-stranded right-handed beta-helix, Pectin lyase-like"/>
    <property type="match status" value="1"/>
</dbReference>
<reference evidence="2 3" key="1">
    <citation type="journal article" date="2016" name="Nat. Commun.">
        <title>Thousands of microbial genomes shed light on interconnected biogeochemical processes in an aquifer system.</title>
        <authorList>
            <person name="Anantharaman K."/>
            <person name="Brown C.T."/>
            <person name="Hug L.A."/>
            <person name="Sharon I."/>
            <person name="Castelle C.J."/>
            <person name="Probst A.J."/>
            <person name="Thomas B.C."/>
            <person name="Singh A."/>
            <person name="Wilkins M.J."/>
            <person name="Karaoz U."/>
            <person name="Brodie E.L."/>
            <person name="Williams K.H."/>
            <person name="Hubbard S.S."/>
            <person name="Banfield J.F."/>
        </authorList>
    </citation>
    <scope>NUCLEOTIDE SEQUENCE [LARGE SCALE GENOMIC DNA]</scope>
</reference>
<protein>
    <recommendedName>
        <fullName evidence="1">Periplasmic copper-binding protein NosD beta helix domain-containing protein</fullName>
    </recommendedName>
</protein>
<organism evidence="2 3">
    <name type="scientific">Candidatus Collierbacteria bacterium RIFCSPHIGHO2_01_FULL_50_25</name>
    <dbReference type="NCBI Taxonomy" id="1817722"/>
    <lineage>
        <taxon>Bacteria</taxon>
        <taxon>Candidatus Collieribacteriota</taxon>
    </lineage>
</organism>
<dbReference type="EMBL" id="MFAG01000002">
    <property type="protein sequence ID" value="OGD72461.1"/>
    <property type="molecule type" value="Genomic_DNA"/>
</dbReference>
<proteinExistence type="predicted"/>
<sequence length="404" mass="44667">MKGRITFTKYRDETVVLDGNGIGLNYTDSLVSIGTTSLRVDFITLSGITIQNSTATAINVRGNYNQLEKLKIVNSHARAVDFEGSTYSSLANSDVTNNVRCNENGKRRCNNRPTWPVTIGISKSKYIKIASNKIYRNWGEGVSSWRGSFQSKIVGNTIFDNWSVNVYLDHADSTVVENNFIYETESSYIDQNSPQRQLLANGIAIADEVYAGYGCDANNNSIRNNIVINARRGISFYNYQTACGSGLKNTLVENNTIVNSWEPAVRINAGTHRATVFRNNIFFARSAVAILYFESPGDIRFTNNLFFSPSSLAGQFTWNGVAYSNLTSWQANSPTYLTGNLWVNPLFASQNSYLPTGYRILLNSRAIDAGVTGTTVDFWGARRPIDGNGDGIAKSDIGAHEYKP</sequence>
<dbReference type="InterPro" id="IPR012334">
    <property type="entry name" value="Pectin_lyas_fold"/>
</dbReference>
<evidence type="ECO:0000313" key="3">
    <source>
        <dbReference type="Proteomes" id="UP000177979"/>
    </source>
</evidence>
<evidence type="ECO:0000259" key="1">
    <source>
        <dbReference type="Pfam" id="PF05048"/>
    </source>
</evidence>
<accession>A0A1F5EYH6</accession>
<dbReference type="SUPFAM" id="SSF51126">
    <property type="entry name" value="Pectin lyase-like"/>
    <property type="match status" value="1"/>
</dbReference>
<dbReference type="STRING" id="1817722.A2703_01805"/>
<dbReference type="Proteomes" id="UP000177979">
    <property type="component" value="Unassembled WGS sequence"/>
</dbReference>
<dbReference type="SMART" id="SM00710">
    <property type="entry name" value="PbH1"/>
    <property type="match status" value="6"/>
</dbReference>
<feature type="domain" description="Periplasmic copper-binding protein NosD beta helix" evidence="1">
    <location>
        <begin position="152"/>
        <end position="281"/>
    </location>
</feature>
<dbReference type="InterPro" id="IPR011050">
    <property type="entry name" value="Pectin_lyase_fold/virulence"/>
</dbReference>
<dbReference type="InterPro" id="IPR007742">
    <property type="entry name" value="NosD_dom"/>
</dbReference>
<dbReference type="InterPro" id="IPR006626">
    <property type="entry name" value="PbH1"/>
</dbReference>
<comment type="caution">
    <text evidence="2">The sequence shown here is derived from an EMBL/GenBank/DDBJ whole genome shotgun (WGS) entry which is preliminary data.</text>
</comment>
<dbReference type="AlphaFoldDB" id="A0A1F5EYH6"/>
<gene>
    <name evidence="2" type="ORF">A2703_01805</name>
</gene>
<name>A0A1F5EYH6_9BACT</name>
<dbReference type="Pfam" id="PF05048">
    <property type="entry name" value="NosD"/>
    <property type="match status" value="1"/>
</dbReference>